<dbReference type="AlphaFoldDB" id="A0A0J1CMN6"/>
<evidence type="ECO:0000313" key="3">
    <source>
        <dbReference type="EMBL" id="KLU21789.1"/>
    </source>
</evidence>
<dbReference type="Gene3D" id="3.30.420.40">
    <property type="match status" value="1"/>
</dbReference>
<accession>A0A0J1CMN6</accession>
<dbReference type="PANTHER" id="PTHR11365:SF23">
    <property type="entry name" value="HYPOTHETICAL 5-OXOPROLINASE (EUROFUNG)-RELATED"/>
    <property type="match status" value="1"/>
</dbReference>
<comment type="caution">
    <text evidence="3">The sequence shown here is derived from an EMBL/GenBank/DDBJ whole genome shotgun (WGS) entry which is preliminary data.</text>
</comment>
<dbReference type="GO" id="GO:0017168">
    <property type="term" value="F:5-oxoprolinase (ATP-hydrolyzing) activity"/>
    <property type="evidence" value="ECO:0007669"/>
    <property type="project" value="TreeGrafter"/>
</dbReference>
<dbReference type="SUPFAM" id="SSF53067">
    <property type="entry name" value="Actin-like ATPase domain"/>
    <property type="match status" value="1"/>
</dbReference>
<gene>
    <name evidence="3" type="ORF">EOS_34045</name>
</gene>
<feature type="domain" description="Hydantoinase A/oxoprolinase" evidence="1">
    <location>
        <begin position="213"/>
        <end position="351"/>
    </location>
</feature>
<organism evidence="3 4">
    <name type="scientific">Caballeronia mineralivorans PML1(12)</name>
    <dbReference type="NCBI Taxonomy" id="908627"/>
    <lineage>
        <taxon>Bacteria</taxon>
        <taxon>Pseudomonadati</taxon>
        <taxon>Pseudomonadota</taxon>
        <taxon>Betaproteobacteria</taxon>
        <taxon>Burkholderiales</taxon>
        <taxon>Burkholderiaceae</taxon>
        <taxon>Caballeronia</taxon>
    </lineage>
</organism>
<dbReference type="Pfam" id="PF01968">
    <property type="entry name" value="Hydantoinase_A"/>
    <property type="match status" value="1"/>
</dbReference>
<reference evidence="3 4" key="1">
    <citation type="journal article" date="2015" name="Genome Announc.">
        <title>Draft Genome Sequence of Burkholderia sp. Strain PML1(12), an Ectomycorrhizosphere-Inhabiting Bacterium with Effective Mineral-Weathering Ability.</title>
        <authorList>
            <person name="Uroz S."/>
            <person name="Oger P."/>
        </authorList>
    </citation>
    <scope>NUCLEOTIDE SEQUENCE [LARGE SCALE GENOMIC DNA]</scope>
    <source>
        <strain evidence="4">PML1(12)</strain>
    </source>
</reference>
<dbReference type="RefSeq" id="WP_047896621.1">
    <property type="nucleotide sequence ID" value="NZ_AEJF01000203.1"/>
</dbReference>
<sequence>MNQAQLKDDDACSIGVDTGGTFSDIVLLDRSTGVLWSAKTSSTPDDPSIGFIDGIDQVLERSAIAARSVSHVFHGTTVATNGILESKGAATALVTTRGFRHVTSIGRHDIPRSENLYAYVKPPLPVPASCVLEIGGRLDEKGVEVEPLIDADIVALAKQIEQMDVRAVAVCLLHSYANPAHERRVEDVLNAHLPGMMITISSDVLPTFREYERSMTVLLNAYVMPLVSSYVGRLEDRLKQHAIGSRLLLMKSSGGVAGVETIRRAPVQTALSGPAAGAVGCRLIGQLAGYANLIGVDIGGTSADICLIANNEITLQSEGKIAAWPLQFPMVDISTIGAGGGSIARVTDDGRLA</sequence>
<dbReference type="InterPro" id="IPR002821">
    <property type="entry name" value="Hydantoinase_A"/>
</dbReference>
<name>A0A0J1CMN6_9BURK</name>
<feature type="domain" description="Hydantoinase/oxoprolinase N-terminal" evidence="2">
    <location>
        <begin position="14"/>
        <end position="192"/>
    </location>
</feature>
<dbReference type="PATRIC" id="fig|908627.4.peg.7620"/>
<evidence type="ECO:0000259" key="2">
    <source>
        <dbReference type="Pfam" id="PF05378"/>
    </source>
</evidence>
<dbReference type="Pfam" id="PF05378">
    <property type="entry name" value="Hydant_A_N"/>
    <property type="match status" value="1"/>
</dbReference>
<protein>
    <submittedName>
        <fullName evidence="3">5-oxoprolinase</fullName>
    </submittedName>
</protein>
<dbReference type="GO" id="GO:0006749">
    <property type="term" value="P:glutathione metabolic process"/>
    <property type="evidence" value="ECO:0007669"/>
    <property type="project" value="TreeGrafter"/>
</dbReference>
<proteinExistence type="predicted"/>
<evidence type="ECO:0000313" key="4">
    <source>
        <dbReference type="Proteomes" id="UP000035963"/>
    </source>
</evidence>
<dbReference type="InterPro" id="IPR008040">
    <property type="entry name" value="Hydant_A_N"/>
</dbReference>
<evidence type="ECO:0000259" key="1">
    <source>
        <dbReference type="Pfam" id="PF01968"/>
    </source>
</evidence>
<feature type="non-terminal residue" evidence="3">
    <location>
        <position position="353"/>
    </location>
</feature>
<dbReference type="PANTHER" id="PTHR11365">
    <property type="entry name" value="5-OXOPROLINASE RELATED"/>
    <property type="match status" value="1"/>
</dbReference>
<dbReference type="Proteomes" id="UP000035963">
    <property type="component" value="Unassembled WGS sequence"/>
</dbReference>
<dbReference type="InterPro" id="IPR043129">
    <property type="entry name" value="ATPase_NBD"/>
</dbReference>
<dbReference type="InterPro" id="IPR045079">
    <property type="entry name" value="Oxoprolinase-like"/>
</dbReference>
<dbReference type="OrthoDB" id="9768323at2"/>
<dbReference type="EMBL" id="AEJF01000203">
    <property type="protein sequence ID" value="KLU21789.1"/>
    <property type="molecule type" value="Genomic_DNA"/>
</dbReference>
<dbReference type="GO" id="GO:0005829">
    <property type="term" value="C:cytosol"/>
    <property type="evidence" value="ECO:0007669"/>
    <property type="project" value="TreeGrafter"/>
</dbReference>
<keyword evidence="4" id="KW-1185">Reference proteome</keyword>